<dbReference type="Pfam" id="PF03797">
    <property type="entry name" value="Autotransporter"/>
    <property type="match status" value="1"/>
</dbReference>
<dbReference type="Gene3D" id="2.40.128.130">
    <property type="entry name" value="Autotransporter beta-domain"/>
    <property type="match status" value="1"/>
</dbReference>
<dbReference type="Proteomes" id="UP000317572">
    <property type="component" value="Chromosome"/>
</dbReference>
<accession>A0A515D4H3</accession>
<dbReference type="InterPro" id="IPR050909">
    <property type="entry name" value="Bact_Autotransporter_VF"/>
</dbReference>
<evidence type="ECO:0000313" key="3">
    <source>
        <dbReference type="EMBL" id="QDL35307.1"/>
    </source>
</evidence>
<dbReference type="InterPro" id="IPR036709">
    <property type="entry name" value="Autotransporte_beta_dom_sf"/>
</dbReference>
<dbReference type="Pfam" id="PF18883">
    <property type="entry name" value="AC_1"/>
    <property type="match status" value="1"/>
</dbReference>
<gene>
    <name evidence="3" type="ORF">EGO53_27630</name>
</gene>
<dbReference type="InterPro" id="IPR005546">
    <property type="entry name" value="Autotransporte_beta"/>
</dbReference>
<dbReference type="GO" id="GO:0019867">
    <property type="term" value="C:outer membrane"/>
    <property type="evidence" value="ECO:0007669"/>
    <property type="project" value="InterPro"/>
</dbReference>
<dbReference type="InterPro" id="IPR006315">
    <property type="entry name" value="OM_autotransptr_brl_dom"/>
</dbReference>
<dbReference type="PANTHER" id="PTHR12338">
    <property type="entry name" value="AUTOTRANSPORTER"/>
    <property type="match status" value="1"/>
</dbReference>
<sequence length="1065" mass="111265">MLSFKVKRISYAINGALILGTSCFLPGLPNALAEMLIVNNGKQIDVENKTFDIIISSGKDSSITGKNITVLTANSDYKTGVIALDQSHISLTDGSITTLGNMGSGLMASGNGSTISTTGTTLDIRGNGTKGAMAQDAATVALSGGSIKTAGEMSDGLQAVGVDSSVKASDVAVETSGKEAYGAAAYQGGKTIVSAGSIKTTGDKSYGVYVKDADSSIEISDASIETTGKDSYGVAAYQSGKLIINGSNIKTTDINSHGIAVTDTGSSAEVAKLAIEITGDNSVGAVALNNAKVTVRDSSIKTAGEESVGILAKDNSAAIETFNVNTETTGNASYGAVAYKSGKVAINGGTIKTFGDKSLGIGAADEGSSASAINVAIETQGLNSVGAGAGNKGEITLVGGSITTTGELAHGLIIYNGGRMTTTNTQIQTEGKNAAVIFANRDTLSKDNDVSTVSITDSTLKSSLGSILISYGAALDVTFKNVIAPRSGSGLLITSFDADPGEHGVVNLTAQKSSLYGDIMAAPENVVSVRLEDATLTGAAKNATNMTLDQGGVWTVTGNSTVSQSVSNAGTLAFSPPTGGQFKTLTTQNYTGNNGTLIFNTLLGDDKSQTDRLVITGDSAGNSNVQVNKAGGGGAQTVEGIELISVGGKSEGVFTKTGRIAAGAYDYELVKKNKNWYLSSTQTNPVSPGISEEKPVIPPVDPGTQEKPVTPAEPVIPGDPAKPISPVYPLEPERPTEHIFRPEAGSYATNMLAANTLFTLSLHDRLGETQYTDVLTGEKKVTSMWLRNQGGHQRSQMADGQNKTQANRYVVQLGADLAQWSTDGLNRYHLGVMSGYANQKSHTHSSVTGYGSRGNIDGYSTGIYSTWYANAANKSGLYMDGWLQYQWFNNEVNGDNLNAEKYKSRGFTASLASGYSFLLGESKSHQGMIRTFWLQPQAQVTWMGVKAKEHTESNGTRVQGDGQNNIRTRLGVKAYLKGHSAIDEGKDRMFQPFVEANWLHNSKNFGVTLDDTRVSMAGTRHIGEIKTGVEGQLGNNLNLWANIGQQMGDTGYSDTQAALGVKYLF</sequence>
<dbReference type="InterPro" id="IPR012332">
    <property type="entry name" value="Autotransporter_pectin_lyase_C"/>
</dbReference>
<evidence type="ECO:0000256" key="1">
    <source>
        <dbReference type="SAM" id="MobiDB-lite"/>
    </source>
</evidence>
<name>A0A515D4H3_SERLI</name>
<feature type="domain" description="Autotransporter" evidence="2">
    <location>
        <begin position="777"/>
        <end position="1065"/>
    </location>
</feature>
<dbReference type="PANTHER" id="PTHR12338:SF5">
    <property type="entry name" value="ANTIGEN 43-RELATED"/>
    <property type="match status" value="1"/>
</dbReference>
<feature type="region of interest" description="Disordered" evidence="1">
    <location>
        <begin position="701"/>
        <end position="721"/>
    </location>
</feature>
<dbReference type="SMART" id="SM00869">
    <property type="entry name" value="Autotransporter"/>
    <property type="match status" value="1"/>
</dbReference>
<dbReference type="Gene3D" id="2.160.20.20">
    <property type="match status" value="1"/>
</dbReference>
<proteinExistence type="predicted"/>
<evidence type="ECO:0000313" key="4">
    <source>
        <dbReference type="Proteomes" id="UP000317572"/>
    </source>
</evidence>
<dbReference type="PROSITE" id="PS51257">
    <property type="entry name" value="PROKAR_LIPOPROTEIN"/>
    <property type="match status" value="1"/>
</dbReference>
<dbReference type="RefSeq" id="WP_142816358.1">
    <property type="nucleotide sequence ID" value="NZ_CP033893.1"/>
</dbReference>
<dbReference type="EMBL" id="CP033893">
    <property type="protein sequence ID" value="QDL35307.1"/>
    <property type="molecule type" value="Genomic_DNA"/>
</dbReference>
<dbReference type="InterPro" id="IPR011050">
    <property type="entry name" value="Pectin_lyase_fold/virulence"/>
</dbReference>
<dbReference type="SUPFAM" id="SSF51126">
    <property type="entry name" value="Pectin lyase-like"/>
    <property type="match status" value="1"/>
</dbReference>
<dbReference type="InterPro" id="IPR043990">
    <property type="entry name" value="AC_1"/>
</dbReference>
<dbReference type="CDD" id="cd01344">
    <property type="entry name" value="PL2_Passenger_AT"/>
    <property type="match status" value="1"/>
</dbReference>
<protein>
    <submittedName>
        <fullName evidence="3">Autotransporter outer membrane beta-barrel domain-containing protein</fullName>
    </submittedName>
</protein>
<dbReference type="PROSITE" id="PS51208">
    <property type="entry name" value="AUTOTRANSPORTER"/>
    <property type="match status" value="1"/>
</dbReference>
<reference evidence="3 4" key="1">
    <citation type="submission" date="2018-11" db="EMBL/GenBank/DDBJ databases">
        <title>The first complete genome of Serratia liquefaciens isolated from metalophyte plant revel distinctness adaptive mechanisms in an extreme habitat.</title>
        <authorList>
            <person name="Caneschi W.L."/>
            <person name="Sanchez A.B."/>
            <person name="Felestrino E.B."/>
            <person name="Assis R.A.B."/>
            <person name="Lemes C.G.C."/>
            <person name="Cordeiro I.F."/>
            <person name="Fonseca N.P."/>
            <person name="Villa M."/>
            <person name="Vieira I.T."/>
            <person name="Moraes L.A."/>
            <person name="Kamino L.H.Y."/>
            <person name="do Carmo F."/>
            <person name="Garcia C.M."/>
            <person name="Almeida N.F."/>
            <person name="Silva R.S."/>
            <person name="Ferro J.A."/>
            <person name="Ferro M.I.T."/>
            <person name="Varani A.M."/>
            <person name="Ferreira R.M."/>
            <person name="dos Santos V.L."/>
            <person name="Silva U.C."/>
            <person name="Setubal J.C."/>
            <person name="Moreira L.M."/>
        </authorList>
    </citation>
    <scope>NUCLEOTIDE SEQUENCE [LARGE SCALE GENOMIC DNA]</scope>
    <source>
        <strain evidence="3 4">FG3</strain>
    </source>
</reference>
<organism evidence="3 4">
    <name type="scientific">Serratia liquefaciens</name>
    <dbReference type="NCBI Taxonomy" id="614"/>
    <lineage>
        <taxon>Bacteria</taxon>
        <taxon>Pseudomonadati</taxon>
        <taxon>Pseudomonadota</taxon>
        <taxon>Gammaproteobacteria</taxon>
        <taxon>Enterobacterales</taxon>
        <taxon>Yersiniaceae</taxon>
        <taxon>Serratia</taxon>
    </lineage>
</organism>
<dbReference type="SUPFAM" id="SSF103515">
    <property type="entry name" value="Autotransporter"/>
    <property type="match status" value="1"/>
</dbReference>
<dbReference type="AlphaFoldDB" id="A0A515D4H3"/>
<dbReference type="NCBIfam" id="TIGR01414">
    <property type="entry name" value="autotrans_barl"/>
    <property type="match status" value="1"/>
</dbReference>
<evidence type="ECO:0000259" key="2">
    <source>
        <dbReference type="PROSITE" id="PS51208"/>
    </source>
</evidence>